<dbReference type="AlphaFoldDB" id="A0A7M5XC85"/>
<evidence type="ECO:0000259" key="4">
    <source>
        <dbReference type="SMART" id="SM00060"/>
    </source>
</evidence>
<protein>
    <recommendedName>
        <fullName evidence="4">Fibronectin type-III domain-containing protein</fullName>
    </recommendedName>
</protein>
<organism evidence="5 6">
    <name type="scientific">Clytia hemisphaerica</name>
    <dbReference type="NCBI Taxonomy" id="252671"/>
    <lineage>
        <taxon>Eukaryota</taxon>
        <taxon>Metazoa</taxon>
        <taxon>Cnidaria</taxon>
        <taxon>Hydrozoa</taxon>
        <taxon>Hydroidolina</taxon>
        <taxon>Leptothecata</taxon>
        <taxon>Obeliida</taxon>
        <taxon>Clytiidae</taxon>
        <taxon>Clytia</taxon>
    </lineage>
</organism>
<feature type="domain" description="Fibronectin type-III" evidence="4">
    <location>
        <begin position="252"/>
        <end position="341"/>
    </location>
</feature>
<reference evidence="5" key="1">
    <citation type="submission" date="2021-01" db="UniProtKB">
        <authorList>
            <consortium name="EnsemblMetazoa"/>
        </authorList>
    </citation>
    <scope>IDENTIFICATION</scope>
</reference>
<keyword evidence="2" id="KW-0472">Membrane</keyword>
<evidence type="ECO:0000256" key="2">
    <source>
        <dbReference type="SAM" id="Phobius"/>
    </source>
</evidence>
<dbReference type="SUPFAM" id="SSF49265">
    <property type="entry name" value="Fibronectin type III"/>
    <property type="match status" value="2"/>
</dbReference>
<feature type="transmembrane region" description="Helical" evidence="2">
    <location>
        <begin position="727"/>
        <end position="747"/>
    </location>
</feature>
<dbReference type="InterPro" id="IPR003961">
    <property type="entry name" value="FN3_dom"/>
</dbReference>
<keyword evidence="2" id="KW-1133">Transmembrane helix</keyword>
<sequence>MYHHTRTFLSCLFVYLTGLSADYTKPVTNFRQLINGDKHGFWGNFIFDSNNTIQLSWDHVHFYHGYELYWWTNINGLKGQIYIDPTVLEPSRLYEVEYYSFTEYSNNYVYYFKLQGWLYGRGYGEMSKVLKALKPYVGQLFPVENIRQLYNGDKTAIHIDWKQQLSRLTYAIDFCPKYRCNSDENTESKIVHAVNETFIGGLEHILYKIAVYQVIQYNQSLGLSSDQIAKINLFSKIQASSVILKAGFIGQPSAVQGLEQLKSQSNQSITLRFNMLTRGQNGDAKVLGYKVKVYLNSTLLRSGDCQRDHETHFWVYCFVGDVPPSTTLDVSVYGYNRFGDGNRRLLIAQVNQSIFTDLPKQVKDLIVSSNTKDETSIKLQWEKITIHGAGLNVGFFHVKSYKVVLSSNENNWEKEIGIRNWYILNSTPKGERYVETTFSDLEKDRSYTVSVCVMTRRMGCGPPSYLHNIRTNYSIDMSALRILSVAQLPELRFDHLKLEWRMEEEEGLLPLVGVLFSLECERAFNRPRHFKKFDVLLKDINRVDEMTFEHSFSFECHHLAGGSIVFVKYRSYNQYRFSEWSPVIEVKTQFKNLSKPRDLHLERCTDRVVLTWSQIAEPLDGYCVNYRSLSDRVWHSCCIPSHDRMFSYDFHGKTVRFEQRILEDKWRMDGRRYKCSPPVPGKLQFRVAAYNKYGTGYYKQTVYVGCGVEPETATTAQRSEKKNFSSFTLTIVLASSFVLLSFALIAWRVKKRLADRVEINTVAARIFERDQPLNDDEDEEEEEEEVNEQWNLMKPLRLPSYRETLERFNTDPPSYEEPVENEVPSYSEQQIAEQSV</sequence>
<evidence type="ECO:0000256" key="1">
    <source>
        <dbReference type="SAM" id="MobiDB-lite"/>
    </source>
</evidence>
<feature type="signal peptide" evidence="3">
    <location>
        <begin position="1"/>
        <end position="21"/>
    </location>
</feature>
<keyword evidence="3" id="KW-0732">Signal</keyword>
<feature type="chain" id="PRO_5029801324" description="Fibronectin type-III domain-containing protein" evidence="3">
    <location>
        <begin position="22"/>
        <end position="836"/>
    </location>
</feature>
<dbReference type="Proteomes" id="UP000594262">
    <property type="component" value="Unplaced"/>
</dbReference>
<dbReference type="InterPro" id="IPR036116">
    <property type="entry name" value="FN3_sf"/>
</dbReference>
<keyword evidence="6" id="KW-1185">Reference proteome</keyword>
<evidence type="ECO:0000313" key="5">
    <source>
        <dbReference type="EnsemblMetazoa" id="CLYHEMP020832.1"/>
    </source>
</evidence>
<name>A0A7M5XC85_9CNID</name>
<feature type="domain" description="Fibronectin type-III" evidence="4">
    <location>
        <begin position="593"/>
        <end position="696"/>
    </location>
</feature>
<dbReference type="Gene3D" id="2.60.40.10">
    <property type="entry name" value="Immunoglobulins"/>
    <property type="match status" value="2"/>
</dbReference>
<dbReference type="EnsemblMetazoa" id="CLYHEMT020832.1">
    <property type="protein sequence ID" value="CLYHEMP020832.1"/>
    <property type="gene ID" value="CLYHEMG020832"/>
</dbReference>
<dbReference type="InterPro" id="IPR013783">
    <property type="entry name" value="Ig-like_fold"/>
</dbReference>
<accession>A0A7M5XC85</accession>
<keyword evidence="2" id="KW-0812">Transmembrane</keyword>
<evidence type="ECO:0000313" key="6">
    <source>
        <dbReference type="Proteomes" id="UP000594262"/>
    </source>
</evidence>
<dbReference type="SMART" id="SM00060">
    <property type="entry name" value="FN3"/>
    <property type="match status" value="3"/>
</dbReference>
<proteinExistence type="predicted"/>
<feature type="compositionally biased region" description="Polar residues" evidence="1">
    <location>
        <begin position="824"/>
        <end position="836"/>
    </location>
</feature>
<feature type="region of interest" description="Disordered" evidence="1">
    <location>
        <begin position="803"/>
        <end position="836"/>
    </location>
</feature>
<dbReference type="CDD" id="cd00063">
    <property type="entry name" value="FN3"/>
    <property type="match status" value="1"/>
</dbReference>
<dbReference type="GeneID" id="136819996"/>
<evidence type="ECO:0000256" key="3">
    <source>
        <dbReference type="SAM" id="SignalP"/>
    </source>
</evidence>
<dbReference type="RefSeq" id="XP_066932331.1">
    <property type="nucleotide sequence ID" value="XM_067076230.1"/>
</dbReference>
<feature type="domain" description="Fibronectin type-III" evidence="4">
    <location>
        <begin position="359"/>
        <end position="461"/>
    </location>
</feature>